<protein>
    <submittedName>
        <fullName evidence="2">Putative secreted protein</fullName>
    </submittedName>
</protein>
<evidence type="ECO:0000313" key="2">
    <source>
        <dbReference type="EMBL" id="MXU87199.1"/>
    </source>
</evidence>
<name>A0A6B0U404_IXORI</name>
<evidence type="ECO:0000256" key="1">
    <source>
        <dbReference type="SAM" id="SignalP"/>
    </source>
</evidence>
<proteinExistence type="predicted"/>
<reference evidence="2" key="1">
    <citation type="submission" date="2019-12" db="EMBL/GenBank/DDBJ databases">
        <title>An insight into the sialome of adult female Ixodes ricinus ticks feeding for 6 days.</title>
        <authorList>
            <person name="Perner J."/>
            <person name="Ribeiro J.M.C."/>
        </authorList>
    </citation>
    <scope>NUCLEOTIDE SEQUENCE</scope>
    <source>
        <strain evidence="2">Semi-engorged</strain>
        <tissue evidence="2">Salivary glands</tissue>
    </source>
</reference>
<dbReference type="AlphaFoldDB" id="A0A6B0U404"/>
<accession>A0A6B0U404</accession>
<sequence length="95" mass="10957">MTWDMSPWMTSMVDLQLSLVALASLSSVRFSWGSSPRTKPPLPSWDSDCSNLSERSNTCPVVYSAFVRRLEELRVLTQYLFHRESRSLRSNDDLK</sequence>
<feature type="signal peptide" evidence="1">
    <location>
        <begin position="1"/>
        <end position="33"/>
    </location>
</feature>
<dbReference type="EMBL" id="GIFC01005116">
    <property type="protein sequence ID" value="MXU87199.1"/>
    <property type="molecule type" value="Transcribed_RNA"/>
</dbReference>
<feature type="chain" id="PRO_5025547723" evidence="1">
    <location>
        <begin position="34"/>
        <end position="95"/>
    </location>
</feature>
<keyword evidence="1" id="KW-0732">Signal</keyword>
<organism evidence="2">
    <name type="scientific">Ixodes ricinus</name>
    <name type="common">Common tick</name>
    <name type="synonym">Acarus ricinus</name>
    <dbReference type="NCBI Taxonomy" id="34613"/>
    <lineage>
        <taxon>Eukaryota</taxon>
        <taxon>Metazoa</taxon>
        <taxon>Ecdysozoa</taxon>
        <taxon>Arthropoda</taxon>
        <taxon>Chelicerata</taxon>
        <taxon>Arachnida</taxon>
        <taxon>Acari</taxon>
        <taxon>Parasitiformes</taxon>
        <taxon>Ixodida</taxon>
        <taxon>Ixodoidea</taxon>
        <taxon>Ixodidae</taxon>
        <taxon>Ixodinae</taxon>
        <taxon>Ixodes</taxon>
    </lineage>
</organism>